<dbReference type="EC" id="4.2.1.39" evidence="3"/>
<accession>A0A6J4V680</accession>
<feature type="domain" description="Mandelate racemase/muconate lactonizing enzyme C-terminal" evidence="2">
    <location>
        <begin position="125"/>
        <end position="232"/>
    </location>
</feature>
<dbReference type="InterPro" id="IPR029065">
    <property type="entry name" value="Enolase_C-like"/>
</dbReference>
<dbReference type="InterPro" id="IPR029017">
    <property type="entry name" value="Enolase-like_N"/>
</dbReference>
<dbReference type="GO" id="GO:0047929">
    <property type="term" value="F:gluconate dehydratase activity"/>
    <property type="evidence" value="ECO:0007669"/>
    <property type="project" value="UniProtKB-EC"/>
</dbReference>
<dbReference type="NCBIfam" id="NF010624">
    <property type="entry name" value="PRK14017.1"/>
    <property type="match status" value="1"/>
</dbReference>
<dbReference type="EMBL" id="CADCWM010000546">
    <property type="protein sequence ID" value="CAA9568046.1"/>
    <property type="molecule type" value="Genomic_DNA"/>
</dbReference>
<dbReference type="Pfam" id="PF02746">
    <property type="entry name" value="MR_MLE_N"/>
    <property type="match status" value="1"/>
</dbReference>
<reference evidence="3" key="1">
    <citation type="submission" date="2020-02" db="EMBL/GenBank/DDBJ databases">
        <authorList>
            <person name="Meier V. D."/>
        </authorList>
    </citation>
    <scope>NUCLEOTIDE SEQUENCE</scope>
    <source>
        <strain evidence="3">AVDCRST_MAG88</strain>
    </source>
</reference>
<dbReference type="Gene3D" id="3.20.20.120">
    <property type="entry name" value="Enolase-like C-terminal domain"/>
    <property type="match status" value="1"/>
</dbReference>
<dbReference type="SUPFAM" id="SSF51604">
    <property type="entry name" value="Enolase C-terminal domain-like"/>
    <property type="match status" value="1"/>
</dbReference>
<dbReference type="Pfam" id="PF13378">
    <property type="entry name" value="MR_MLE_C"/>
    <property type="match status" value="1"/>
</dbReference>
<dbReference type="Gene3D" id="3.30.390.10">
    <property type="entry name" value="Enolase-like, N-terminal domain"/>
    <property type="match status" value="1"/>
</dbReference>
<keyword evidence="1 3" id="KW-0456">Lyase</keyword>
<protein>
    <submittedName>
        <fullName evidence="3">Gluconate dehydratase</fullName>
        <ecNumber evidence="3">4.2.1.39</ecNumber>
    </submittedName>
</protein>
<dbReference type="InterPro" id="IPR018110">
    <property type="entry name" value="Mandel_Rmase/mucon_lact_enz_CS"/>
</dbReference>
<dbReference type="AlphaFoldDB" id="A0A6J4V680"/>
<proteinExistence type="predicted"/>
<dbReference type="InterPro" id="IPR013341">
    <property type="entry name" value="Mandelate_racemase_N_dom"/>
</dbReference>
<name>A0A6J4V680_9BACT</name>
<dbReference type="PROSITE" id="PS00909">
    <property type="entry name" value="MR_MLE_2"/>
    <property type="match status" value="1"/>
</dbReference>
<organism evidence="3">
    <name type="scientific">uncultured Thermomicrobiales bacterium</name>
    <dbReference type="NCBI Taxonomy" id="1645740"/>
    <lineage>
        <taxon>Bacteria</taxon>
        <taxon>Pseudomonadati</taxon>
        <taxon>Thermomicrobiota</taxon>
        <taxon>Thermomicrobia</taxon>
        <taxon>Thermomicrobiales</taxon>
        <taxon>environmental samples</taxon>
    </lineage>
</organism>
<dbReference type="SFLD" id="SFLDG00179">
    <property type="entry name" value="mandelate_racemase"/>
    <property type="match status" value="1"/>
</dbReference>
<sequence length="373" mass="40620">MKITKLETFLVKPRWLFLKMHTDEGIVGLGEPILEGRALTCATAVKELEPWLIGEDPTRVVHHWQAMYKHAFYRGGPILTSALSGVEQALWDCYGKYMGLPVYKLLGGPTRDRIRVYGVAGGDDPDSAAQSVREAVAQGFNCLKTGLRTARSGRMIETPGFTERTVEIFAAMRAAAGPEVDIAIDFHGAVSPQNAKRLVKALEPYHPFFIEEPVQAQNVDVLADITHSTAVPIATGERLFTKWGFREVLEKRAASILQPDISHAGGIMECRIIAGMAEAYYAGIAPHCPLGPIALAASLQLDAAIPNFLAQEGGRITGEGYIKVPFRHEGGYLPLPTGPGLGIELDEEALADKIGHDWQNPKAWAEDGSAIDW</sequence>
<evidence type="ECO:0000256" key="1">
    <source>
        <dbReference type="ARBA" id="ARBA00023239"/>
    </source>
</evidence>
<dbReference type="SFLD" id="SFLDS00001">
    <property type="entry name" value="Enolase"/>
    <property type="match status" value="1"/>
</dbReference>
<dbReference type="PANTHER" id="PTHR48080:SF2">
    <property type="entry name" value="D-GALACTONATE DEHYDRATASE"/>
    <property type="match status" value="1"/>
</dbReference>
<evidence type="ECO:0000313" key="3">
    <source>
        <dbReference type="EMBL" id="CAA9568046.1"/>
    </source>
</evidence>
<gene>
    <name evidence="3" type="ORF">AVDCRST_MAG88-2073</name>
</gene>
<dbReference type="InterPro" id="IPR036849">
    <property type="entry name" value="Enolase-like_C_sf"/>
</dbReference>
<dbReference type="PANTHER" id="PTHR48080">
    <property type="entry name" value="D-GALACTONATE DEHYDRATASE-RELATED"/>
    <property type="match status" value="1"/>
</dbReference>
<dbReference type="GO" id="GO:0009063">
    <property type="term" value="P:amino acid catabolic process"/>
    <property type="evidence" value="ECO:0007669"/>
    <property type="project" value="InterPro"/>
</dbReference>
<evidence type="ECO:0000259" key="2">
    <source>
        <dbReference type="SMART" id="SM00922"/>
    </source>
</evidence>
<dbReference type="SUPFAM" id="SSF54826">
    <property type="entry name" value="Enolase N-terminal domain-like"/>
    <property type="match status" value="1"/>
</dbReference>
<dbReference type="InterPro" id="IPR013342">
    <property type="entry name" value="Mandelate_racemase_C"/>
</dbReference>
<dbReference type="InterPro" id="IPR034593">
    <property type="entry name" value="DgoD-like"/>
</dbReference>
<dbReference type="SMART" id="SM00922">
    <property type="entry name" value="MR_MLE"/>
    <property type="match status" value="1"/>
</dbReference>